<protein>
    <submittedName>
        <fullName evidence="5">LysR family transcriptional regulator</fullName>
    </submittedName>
</protein>
<organism evidence="5 6">
    <name type="scientific">Candidatus Caccosoma faecigallinarum</name>
    <dbReference type="NCBI Taxonomy" id="2840720"/>
    <lineage>
        <taxon>Bacteria</taxon>
        <taxon>Bacillati</taxon>
        <taxon>Bacillota</taxon>
        <taxon>Bacillota incertae sedis</taxon>
        <taxon>Candidatus Caccosoma</taxon>
    </lineage>
</organism>
<dbReference type="GO" id="GO:0003677">
    <property type="term" value="F:DNA binding"/>
    <property type="evidence" value="ECO:0007669"/>
    <property type="project" value="UniProtKB-KW"/>
</dbReference>
<dbReference type="GO" id="GO:0005829">
    <property type="term" value="C:cytosol"/>
    <property type="evidence" value="ECO:0007669"/>
    <property type="project" value="TreeGrafter"/>
</dbReference>
<reference evidence="5" key="1">
    <citation type="submission" date="2020-10" db="EMBL/GenBank/DDBJ databases">
        <authorList>
            <person name="Gilroy R."/>
        </authorList>
    </citation>
    <scope>NUCLEOTIDE SEQUENCE</scope>
    <source>
        <strain evidence="5">14508</strain>
    </source>
</reference>
<keyword evidence="1" id="KW-0805">Transcription regulation</keyword>
<feature type="domain" description="HTH lysR-type" evidence="4">
    <location>
        <begin position="1"/>
        <end position="13"/>
    </location>
</feature>
<dbReference type="InterPro" id="IPR050950">
    <property type="entry name" value="HTH-type_LysR_regulators"/>
</dbReference>
<evidence type="ECO:0000313" key="6">
    <source>
        <dbReference type="Proteomes" id="UP000886893"/>
    </source>
</evidence>
<evidence type="ECO:0000256" key="2">
    <source>
        <dbReference type="ARBA" id="ARBA00023125"/>
    </source>
</evidence>
<dbReference type="EMBL" id="DVKI01000159">
    <property type="protein sequence ID" value="HIT17738.1"/>
    <property type="molecule type" value="Genomic_DNA"/>
</dbReference>
<dbReference type="Gene3D" id="3.40.190.290">
    <property type="match status" value="1"/>
</dbReference>
<keyword evidence="3" id="KW-0804">Transcription</keyword>
<dbReference type="InterPro" id="IPR000847">
    <property type="entry name" value="LysR_HTH_N"/>
</dbReference>
<dbReference type="PANTHER" id="PTHR30419:SF8">
    <property type="entry name" value="NITROGEN ASSIMILATION TRANSCRIPTIONAL ACTIVATOR-RELATED"/>
    <property type="match status" value="1"/>
</dbReference>
<proteinExistence type="predicted"/>
<feature type="non-terminal residue" evidence="5">
    <location>
        <position position="1"/>
    </location>
</feature>
<gene>
    <name evidence="5" type="ORF">IAD04_05135</name>
</gene>
<evidence type="ECO:0000256" key="1">
    <source>
        <dbReference type="ARBA" id="ARBA00023015"/>
    </source>
</evidence>
<sequence length="250" mass="28973">KLFIRGKRHLTLTDAGLLLRRRAQEIIDLTLKTEQEIQKENDNLEGTISIGSGEAQSMKMIAQWIQQFHELYPNVKFEIHSNNATYIQERLDRGLLDIGILLAPKDLTKYEYIPLKDQERWGALMHQSCPLTKKDYVTAQDLLNYKILIPKRDVEQGVANWFKENYNQLDILATYNLLYNAAMIVDTGMAIALTIEGAFSLYQNSNLIFKPFYPELVVSSFLVYKKHQPLSLAVSKFIDFINMQFSYDKQ</sequence>
<name>A0A9D1KAL4_9FIRM</name>
<dbReference type="GO" id="GO:0003700">
    <property type="term" value="F:DNA-binding transcription factor activity"/>
    <property type="evidence" value="ECO:0007669"/>
    <property type="project" value="InterPro"/>
</dbReference>
<comment type="caution">
    <text evidence="5">The sequence shown here is derived from an EMBL/GenBank/DDBJ whole genome shotgun (WGS) entry which is preliminary data.</text>
</comment>
<evidence type="ECO:0000259" key="4">
    <source>
        <dbReference type="PROSITE" id="PS50931"/>
    </source>
</evidence>
<accession>A0A9D1KAL4</accession>
<dbReference type="Pfam" id="PF03466">
    <property type="entry name" value="LysR_substrate"/>
    <property type="match status" value="1"/>
</dbReference>
<evidence type="ECO:0000256" key="3">
    <source>
        <dbReference type="ARBA" id="ARBA00023163"/>
    </source>
</evidence>
<dbReference type="Proteomes" id="UP000886893">
    <property type="component" value="Unassembled WGS sequence"/>
</dbReference>
<dbReference type="PANTHER" id="PTHR30419">
    <property type="entry name" value="HTH-TYPE TRANSCRIPTIONAL REGULATOR YBHD"/>
    <property type="match status" value="1"/>
</dbReference>
<evidence type="ECO:0000313" key="5">
    <source>
        <dbReference type="EMBL" id="HIT17738.1"/>
    </source>
</evidence>
<reference evidence="5" key="2">
    <citation type="journal article" date="2021" name="PeerJ">
        <title>Extensive microbial diversity within the chicken gut microbiome revealed by metagenomics and culture.</title>
        <authorList>
            <person name="Gilroy R."/>
            <person name="Ravi A."/>
            <person name="Getino M."/>
            <person name="Pursley I."/>
            <person name="Horton D.L."/>
            <person name="Alikhan N.F."/>
            <person name="Baker D."/>
            <person name="Gharbi K."/>
            <person name="Hall N."/>
            <person name="Watson M."/>
            <person name="Adriaenssens E.M."/>
            <person name="Foster-Nyarko E."/>
            <person name="Jarju S."/>
            <person name="Secka A."/>
            <person name="Antonio M."/>
            <person name="Oren A."/>
            <person name="Chaudhuri R.R."/>
            <person name="La Ragione R."/>
            <person name="Hildebrand F."/>
            <person name="Pallen M.J."/>
        </authorList>
    </citation>
    <scope>NUCLEOTIDE SEQUENCE</scope>
    <source>
        <strain evidence="5">14508</strain>
    </source>
</reference>
<dbReference type="InterPro" id="IPR005119">
    <property type="entry name" value="LysR_subst-bd"/>
</dbReference>
<dbReference type="SUPFAM" id="SSF53850">
    <property type="entry name" value="Periplasmic binding protein-like II"/>
    <property type="match status" value="1"/>
</dbReference>
<dbReference type="AlphaFoldDB" id="A0A9D1KAL4"/>
<dbReference type="CDD" id="cd05466">
    <property type="entry name" value="PBP2_LTTR_substrate"/>
    <property type="match status" value="1"/>
</dbReference>
<keyword evidence="2" id="KW-0238">DNA-binding</keyword>
<dbReference type="PROSITE" id="PS50931">
    <property type="entry name" value="HTH_LYSR"/>
    <property type="match status" value="1"/>
</dbReference>